<evidence type="ECO:0000256" key="5">
    <source>
        <dbReference type="ARBA" id="ARBA00023124"/>
    </source>
</evidence>
<dbReference type="Pfam" id="PF02586">
    <property type="entry name" value="SRAP"/>
    <property type="match status" value="1"/>
</dbReference>
<evidence type="ECO:0000256" key="7">
    <source>
        <dbReference type="ARBA" id="ARBA00023239"/>
    </source>
</evidence>
<dbReference type="OrthoDB" id="9782620at2"/>
<dbReference type="PANTHER" id="PTHR13604">
    <property type="entry name" value="DC12-RELATED"/>
    <property type="match status" value="1"/>
</dbReference>
<dbReference type="EC" id="3.4.-.-" evidence="8"/>
<evidence type="ECO:0000256" key="3">
    <source>
        <dbReference type="ARBA" id="ARBA00022763"/>
    </source>
</evidence>
<dbReference type="EMBL" id="PVTP01000001">
    <property type="protein sequence ID" value="PRY80168.1"/>
    <property type="molecule type" value="Genomic_DNA"/>
</dbReference>
<reference evidence="9 10" key="1">
    <citation type="submission" date="2018-03" db="EMBL/GenBank/DDBJ databases">
        <title>Genomic Encyclopedia of Archaeal and Bacterial Type Strains, Phase II (KMG-II): from individual species to whole genera.</title>
        <authorList>
            <person name="Goeker M."/>
        </authorList>
    </citation>
    <scope>NUCLEOTIDE SEQUENCE [LARGE SCALE GENOMIC DNA]</scope>
    <source>
        <strain evidence="9 10">DSM 101533</strain>
    </source>
</reference>
<dbReference type="InterPro" id="IPR003738">
    <property type="entry name" value="SRAP"/>
</dbReference>
<organism evidence="9 10">
    <name type="scientific">Yoonia maritima</name>
    <dbReference type="NCBI Taxonomy" id="1435347"/>
    <lineage>
        <taxon>Bacteria</taxon>
        <taxon>Pseudomonadati</taxon>
        <taxon>Pseudomonadota</taxon>
        <taxon>Alphaproteobacteria</taxon>
        <taxon>Rhodobacterales</taxon>
        <taxon>Paracoccaceae</taxon>
        <taxon>Yoonia</taxon>
    </lineage>
</organism>
<proteinExistence type="inferred from homology"/>
<dbReference type="Gene3D" id="3.90.1680.10">
    <property type="entry name" value="SOS response associated peptidase-like"/>
    <property type="match status" value="1"/>
</dbReference>
<evidence type="ECO:0000256" key="8">
    <source>
        <dbReference type="RuleBase" id="RU364100"/>
    </source>
</evidence>
<keyword evidence="3" id="KW-0227">DNA damage</keyword>
<dbReference type="AlphaFoldDB" id="A0A2T0W3X7"/>
<dbReference type="Proteomes" id="UP000238007">
    <property type="component" value="Unassembled WGS sequence"/>
</dbReference>
<name>A0A2T0W3X7_9RHOB</name>
<dbReference type="GO" id="GO:0006508">
    <property type="term" value="P:proteolysis"/>
    <property type="evidence" value="ECO:0007669"/>
    <property type="project" value="UniProtKB-KW"/>
</dbReference>
<keyword evidence="7" id="KW-0456">Lyase</keyword>
<dbReference type="GO" id="GO:0003697">
    <property type="term" value="F:single-stranded DNA binding"/>
    <property type="evidence" value="ECO:0007669"/>
    <property type="project" value="InterPro"/>
</dbReference>
<accession>A0A2T0W3X7</accession>
<evidence type="ECO:0000256" key="1">
    <source>
        <dbReference type="ARBA" id="ARBA00008136"/>
    </source>
</evidence>
<dbReference type="SUPFAM" id="SSF143081">
    <property type="entry name" value="BB1717-like"/>
    <property type="match status" value="1"/>
</dbReference>
<keyword evidence="4 8" id="KW-0378">Hydrolase</keyword>
<dbReference type="InterPro" id="IPR036590">
    <property type="entry name" value="SRAP-like"/>
</dbReference>
<evidence type="ECO:0000313" key="9">
    <source>
        <dbReference type="EMBL" id="PRY80168.1"/>
    </source>
</evidence>
<evidence type="ECO:0000256" key="4">
    <source>
        <dbReference type="ARBA" id="ARBA00022801"/>
    </source>
</evidence>
<keyword evidence="6" id="KW-0238">DNA-binding</keyword>
<dbReference type="GO" id="GO:0016829">
    <property type="term" value="F:lyase activity"/>
    <property type="evidence" value="ECO:0007669"/>
    <property type="project" value="UniProtKB-KW"/>
</dbReference>
<comment type="caution">
    <text evidence="9">The sequence shown here is derived from an EMBL/GenBank/DDBJ whole genome shotgun (WGS) entry which is preliminary data.</text>
</comment>
<sequence>MCNLYSSTTAVEAMRQMFDVKPANSHLGNAEPRTAVWPKYPAPVVRLTPTGERELVEMNWGFLTMNISKKTGKELKPAAWNNARADKVNSSGLWKESFQLRRCLVPASSFREAKGQRPATDYWFALKGDEPRPPFAMAGLWQQVPASLRRDDSSDLTHTIITTSANEIVRPVHPDRMPVILHAKDYETWLTGSPDQAQSLLQHFPSELMTIVQHGTGVLVDTGT</sequence>
<comment type="similarity">
    <text evidence="1 8">Belongs to the SOS response-associated peptidase family.</text>
</comment>
<gene>
    <name evidence="9" type="ORF">CLV80_10118</name>
</gene>
<keyword evidence="10" id="KW-1185">Reference proteome</keyword>
<dbReference type="RefSeq" id="WP_106353476.1">
    <property type="nucleotide sequence ID" value="NZ_PVTP01000001.1"/>
</dbReference>
<evidence type="ECO:0000256" key="6">
    <source>
        <dbReference type="ARBA" id="ARBA00023125"/>
    </source>
</evidence>
<keyword evidence="2 8" id="KW-0645">Protease</keyword>
<dbReference type="GO" id="GO:0106300">
    <property type="term" value="P:protein-DNA covalent cross-linking repair"/>
    <property type="evidence" value="ECO:0007669"/>
    <property type="project" value="InterPro"/>
</dbReference>
<evidence type="ECO:0000313" key="10">
    <source>
        <dbReference type="Proteomes" id="UP000238007"/>
    </source>
</evidence>
<dbReference type="GO" id="GO:0008233">
    <property type="term" value="F:peptidase activity"/>
    <property type="evidence" value="ECO:0007669"/>
    <property type="project" value="UniProtKB-KW"/>
</dbReference>
<dbReference type="PANTHER" id="PTHR13604:SF0">
    <property type="entry name" value="ABASIC SITE PROCESSING PROTEIN HMCES"/>
    <property type="match status" value="1"/>
</dbReference>
<keyword evidence="5" id="KW-0190">Covalent protein-DNA linkage</keyword>
<evidence type="ECO:0000256" key="2">
    <source>
        <dbReference type="ARBA" id="ARBA00022670"/>
    </source>
</evidence>
<protein>
    <recommendedName>
        <fullName evidence="8">Abasic site processing protein</fullName>
        <ecNumber evidence="8">3.4.-.-</ecNumber>
    </recommendedName>
</protein>